<dbReference type="EMBL" id="KZ613478">
    <property type="protein sequence ID" value="PMD22252.1"/>
    <property type="molecule type" value="Genomic_DNA"/>
</dbReference>
<dbReference type="GO" id="GO:0006508">
    <property type="term" value="P:proteolysis"/>
    <property type="evidence" value="ECO:0007669"/>
    <property type="project" value="InterPro"/>
</dbReference>
<keyword evidence="3" id="KW-1185">Reference proteome</keyword>
<dbReference type="InterPro" id="IPR013320">
    <property type="entry name" value="ConA-like_dom_sf"/>
</dbReference>
<evidence type="ECO:0000256" key="1">
    <source>
        <dbReference type="PIRSR" id="PIRSR600250-50"/>
    </source>
</evidence>
<reference evidence="2 3" key="1">
    <citation type="submission" date="2016-05" db="EMBL/GenBank/DDBJ databases">
        <title>A degradative enzymes factory behind the ericoid mycorrhizal symbiosis.</title>
        <authorList>
            <consortium name="DOE Joint Genome Institute"/>
            <person name="Martino E."/>
            <person name="Morin E."/>
            <person name="Grelet G."/>
            <person name="Kuo A."/>
            <person name="Kohler A."/>
            <person name="Daghino S."/>
            <person name="Barry K."/>
            <person name="Choi C."/>
            <person name="Cichocki N."/>
            <person name="Clum A."/>
            <person name="Copeland A."/>
            <person name="Hainaut M."/>
            <person name="Haridas S."/>
            <person name="Labutti K."/>
            <person name="Lindquist E."/>
            <person name="Lipzen A."/>
            <person name="Khouja H.-R."/>
            <person name="Murat C."/>
            <person name="Ohm R."/>
            <person name="Olson A."/>
            <person name="Spatafora J."/>
            <person name="Veneault-Fourrey C."/>
            <person name="Henrissat B."/>
            <person name="Grigoriev I."/>
            <person name="Martin F."/>
            <person name="Perotto S."/>
        </authorList>
    </citation>
    <scope>NUCLEOTIDE SEQUENCE [LARGE SCALE GENOMIC DNA]</scope>
    <source>
        <strain evidence="2 3">UAMH 7357</strain>
    </source>
</reference>
<organism evidence="2 3">
    <name type="scientific">Hyaloscypha hepaticicola</name>
    <dbReference type="NCBI Taxonomy" id="2082293"/>
    <lineage>
        <taxon>Eukaryota</taxon>
        <taxon>Fungi</taxon>
        <taxon>Dikarya</taxon>
        <taxon>Ascomycota</taxon>
        <taxon>Pezizomycotina</taxon>
        <taxon>Leotiomycetes</taxon>
        <taxon>Helotiales</taxon>
        <taxon>Hyaloscyphaceae</taxon>
        <taxon>Hyaloscypha</taxon>
    </lineage>
</organism>
<name>A0A2J6Q7N1_9HELO</name>
<dbReference type="Pfam" id="PF01828">
    <property type="entry name" value="Peptidase_A4"/>
    <property type="match status" value="1"/>
</dbReference>
<gene>
    <name evidence="2" type="ORF">NA56DRAFT_702612</name>
</gene>
<accession>A0A2J6Q7N1</accession>
<proteinExistence type="predicted"/>
<protein>
    <submittedName>
        <fullName evidence="2">Uncharacterized protein</fullName>
    </submittedName>
</protein>
<dbReference type="Proteomes" id="UP000235672">
    <property type="component" value="Unassembled WGS sequence"/>
</dbReference>
<evidence type="ECO:0000313" key="3">
    <source>
        <dbReference type="Proteomes" id="UP000235672"/>
    </source>
</evidence>
<dbReference type="SUPFAM" id="SSF49899">
    <property type="entry name" value="Concanavalin A-like lectins/glucanases"/>
    <property type="match status" value="1"/>
</dbReference>
<sequence length="123" mass="13438">MEVESIGHYPWTVVVSLHGMNGVRFKTNLDSFSISAGDAGTVLCNGFTTPSAEAVLMRQHAEWIVEDFRAGDKLISVPFAGFGKVEWFECQAVTAPIMVIQENDAVLTLATLSDYSMTVTYTV</sequence>
<dbReference type="InterPro" id="IPR038656">
    <property type="entry name" value="Peptidase_G1_sf"/>
</dbReference>
<evidence type="ECO:0000313" key="2">
    <source>
        <dbReference type="EMBL" id="PMD22252.1"/>
    </source>
</evidence>
<dbReference type="Gene3D" id="2.60.120.700">
    <property type="entry name" value="Peptidase G1"/>
    <property type="match status" value="1"/>
</dbReference>
<feature type="active site" description="Proton acceptor" evidence="1">
    <location>
        <position position="66"/>
    </location>
</feature>
<dbReference type="GO" id="GO:0070007">
    <property type="term" value="F:glutamic-type endopeptidase activity"/>
    <property type="evidence" value="ECO:0007669"/>
    <property type="project" value="InterPro"/>
</dbReference>
<dbReference type="AlphaFoldDB" id="A0A2J6Q7N1"/>
<dbReference type="InterPro" id="IPR000250">
    <property type="entry name" value="Peptidase_G1"/>
</dbReference>